<dbReference type="Proteomes" id="UP000319478">
    <property type="component" value="Unassembled WGS sequence"/>
</dbReference>
<name>A0ABQ0SCF5_NOVHA</name>
<dbReference type="EMBL" id="BJNN01000046">
    <property type="protein sequence ID" value="GEC62911.1"/>
    <property type="molecule type" value="Genomic_DNA"/>
</dbReference>
<keyword evidence="1" id="KW-0812">Transmembrane</keyword>
<proteinExistence type="predicted"/>
<evidence type="ECO:0000313" key="2">
    <source>
        <dbReference type="EMBL" id="GEC62911.1"/>
    </source>
</evidence>
<protein>
    <submittedName>
        <fullName evidence="2">Uncharacterized protein</fullName>
    </submittedName>
</protein>
<evidence type="ECO:0000256" key="1">
    <source>
        <dbReference type="SAM" id="Phobius"/>
    </source>
</evidence>
<reference evidence="2 3" key="1">
    <citation type="submission" date="2019-06" db="EMBL/GenBank/DDBJ databases">
        <title>Whole genome shotgun sequence of Komagataeibacter hansenii NBRC 14820.</title>
        <authorList>
            <person name="Hosoyama A."/>
            <person name="Uohara A."/>
            <person name="Ohji S."/>
            <person name="Ichikawa N."/>
        </authorList>
    </citation>
    <scope>NUCLEOTIDE SEQUENCE [LARGE SCALE GENOMIC DNA]</scope>
    <source>
        <strain evidence="2 3">NBRC 14820</strain>
    </source>
</reference>
<gene>
    <name evidence="2" type="ORF">GHA01_07600</name>
</gene>
<sequence length="54" mass="5894">MCCRTVMVHGDMFDRAGIQPATGRMFIMMADGIMATCGMMGWAMVGNTMRSDVV</sequence>
<keyword evidence="3" id="KW-1185">Reference proteome</keyword>
<organism evidence="2 3">
    <name type="scientific">Novacetimonas hansenii</name>
    <name type="common">Komagataeibacter hansenii</name>
    <dbReference type="NCBI Taxonomy" id="436"/>
    <lineage>
        <taxon>Bacteria</taxon>
        <taxon>Pseudomonadati</taxon>
        <taxon>Pseudomonadota</taxon>
        <taxon>Alphaproteobacteria</taxon>
        <taxon>Acetobacterales</taxon>
        <taxon>Acetobacteraceae</taxon>
        <taxon>Novacetimonas</taxon>
    </lineage>
</organism>
<accession>A0ABQ0SCF5</accession>
<evidence type="ECO:0000313" key="3">
    <source>
        <dbReference type="Proteomes" id="UP000319478"/>
    </source>
</evidence>
<keyword evidence="1" id="KW-0472">Membrane</keyword>
<feature type="transmembrane region" description="Helical" evidence="1">
    <location>
        <begin position="25"/>
        <end position="45"/>
    </location>
</feature>
<comment type="caution">
    <text evidence="2">The sequence shown here is derived from an EMBL/GenBank/DDBJ whole genome shotgun (WGS) entry which is preliminary data.</text>
</comment>
<keyword evidence="1" id="KW-1133">Transmembrane helix</keyword>